<reference evidence="2 3" key="1">
    <citation type="submission" date="2023-05" db="EMBL/GenBank/DDBJ databases">
        <title>Flavobacterium sedimenti sp. nov., isolated from the sediment.</title>
        <authorList>
            <person name="Wu N."/>
        </authorList>
    </citation>
    <scope>NUCLEOTIDE SEQUENCE [LARGE SCALE GENOMIC DNA]</scope>
    <source>
        <strain evidence="2 3">YZ-48</strain>
    </source>
</reference>
<dbReference type="InterPro" id="IPR039519">
    <property type="entry name" value="YokE-like_PH"/>
</dbReference>
<protein>
    <submittedName>
        <fullName evidence="2">PH domain-containing protein</fullName>
    </submittedName>
</protein>
<dbReference type="Proteomes" id="UP001230035">
    <property type="component" value="Unassembled WGS sequence"/>
</dbReference>
<keyword evidence="3" id="KW-1185">Reference proteome</keyword>
<evidence type="ECO:0000259" key="1">
    <source>
        <dbReference type="Pfam" id="PF14470"/>
    </source>
</evidence>
<dbReference type="Pfam" id="PF14470">
    <property type="entry name" value="bPH_3"/>
    <property type="match status" value="1"/>
</dbReference>
<gene>
    <name evidence="2" type="ORF">QHT84_03505</name>
</gene>
<dbReference type="EMBL" id="JASGBP010000001">
    <property type="protein sequence ID" value="MDI9256475.1"/>
    <property type="molecule type" value="Genomic_DNA"/>
</dbReference>
<sequence>MLDNLKKILNEDQDPKAIEKITGKLNNLLMTNETVGYIAVQKKPAVTIFPDSIVVTNKRIILCKPKNLGLSMEFIDYDWDDIEASFVKEGILGADFTFSTKSDLTHTVDYLPKNQARKLYTFAKEQLDLLKHPKAETIVQEQPETAEVVAEVPLTQVPEIIEEVATEEVTDFAEIIPVAQSGYRDEKQFPDDKSGLAELSQDELFEKLQSYKKLLDNGLILQGEYDALKKEILSHM</sequence>
<feature type="domain" description="YokE-like PH" evidence="1">
    <location>
        <begin position="29"/>
        <end position="124"/>
    </location>
</feature>
<dbReference type="RefSeq" id="WP_283238150.1">
    <property type="nucleotide sequence ID" value="NZ_JASGBP010000001.1"/>
</dbReference>
<proteinExistence type="predicted"/>
<comment type="caution">
    <text evidence="2">The sequence shown here is derived from an EMBL/GenBank/DDBJ whole genome shotgun (WGS) entry which is preliminary data.</text>
</comment>
<organism evidence="2 3">
    <name type="scientific">Flavobacterium sedimenticola</name>
    <dbReference type="NCBI Taxonomy" id="3043286"/>
    <lineage>
        <taxon>Bacteria</taxon>
        <taxon>Pseudomonadati</taxon>
        <taxon>Bacteroidota</taxon>
        <taxon>Flavobacteriia</taxon>
        <taxon>Flavobacteriales</taxon>
        <taxon>Flavobacteriaceae</taxon>
        <taxon>Flavobacterium</taxon>
    </lineage>
</organism>
<evidence type="ECO:0000313" key="2">
    <source>
        <dbReference type="EMBL" id="MDI9256475.1"/>
    </source>
</evidence>
<evidence type="ECO:0000313" key="3">
    <source>
        <dbReference type="Proteomes" id="UP001230035"/>
    </source>
</evidence>
<name>A0ABT6XN27_9FLAO</name>
<accession>A0ABT6XN27</accession>